<dbReference type="Gene3D" id="3.30.9.10">
    <property type="entry name" value="D-Amino Acid Oxidase, subunit A, domain 2"/>
    <property type="match status" value="1"/>
</dbReference>
<evidence type="ECO:0000259" key="1">
    <source>
        <dbReference type="Pfam" id="PF01266"/>
    </source>
</evidence>
<dbReference type="OrthoDB" id="498204at2759"/>
<dbReference type="PANTHER" id="PTHR13847">
    <property type="entry name" value="SARCOSINE DEHYDROGENASE-RELATED"/>
    <property type="match status" value="1"/>
</dbReference>
<gene>
    <name evidence="2" type="ORF">PAC_18077</name>
</gene>
<dbReference type="GO" id="GO:0005829">
    <property type="term" value="C:cytosol"/>
    <property type="evidence" value="ECO:0007669"/>
    <property type="project" value="GOC"/>
</dbReference>
<dbReference type="InterPro" id="IPR006076">
    <property type="entry name" value="FAD-dep_OxRdtase"/>
</dbReference>
<evidence type="ECO:0000313" key="2">
    <source>
        <dbReference type="EMBL" id="CZR68178.1"/>
    </source>
</evidence>
<accession>A0A1L7XT75</accession>
<dbReference type="PANTHER" id="PTHR13847:SF150">
    <property type="entry name" value="OXIDOREDUCTASE TDA3-RELATED"/>
    <property type="match status" value="1"/>
</dbReference>
<evidence type="ECO:0000313" key="3">
    <source>
        <dbReference type="Proteomes" id="UP000184330"/>
    </source>
</evidence>
<sequence length="425" mass="45852">MSAPEEKQNIVIIGGGIIGCTTAYYLTHHPQFKPSVHTITLIEAAKLANGASGKAGGLLAAWANPSNLARLSFDLHDQLARDHNGAELWGYRRVQCGQLTAVVSQRKDTSKLESSSHPNIDLGKWWAGDPKKSSVLPHDLDWFDHKSAQTYEEFADTSSTAQVHPFQFTNSMARLAEQSGARIIMGKVEHINCCNADGASESTSPLTSFDDLTQKKVVSVTYVDKITLEQHILPATTVVLAAGPWTPTLFPRVRIHPLRAHSVTIKLKRPVSAYCLFSDIRLSDSRPTVGAAKPISLEIYARPNNEVYICGQGDLDIPLPPPGNAVEISPDTCHDIINAAMSVSDELRNGKVTGRRACYLPTLDVGASSDPLVGHTELAGLVLATGHSCWGISNAPATGKAISELIIDGKVSCMDVASLDPRRIR</sequence>
<dbReference type="GO" id="GO:0042147">
    <property type="term" value="P:retrograde transport, endosome to Golgi"/>
    <property type="evidence" value="ECO:0007669"/>
    <property type="project" value="TreeGrafter"/>
</dbReference>
<dbReference type="Pfam" id="PF01266">
    <property type="entry name" value="DAO"/>
    <property type="match status" value="1"/>
</dbReference>
<dbReference type="PROSITE" id="PS51257">
    <property type="entry name" value="PROKAR_LIPOPROTEIN"/>
    <property type="match status" value="1"/>
</dbReference>
<reference evidence="2 3" key="1">
    <citation type="submission" date="2016-03" db="EMBL/GenBank/DDBJ databases">
        <authorList>
            <person name="Ploux O."/>
        </authorList>
    </citation>
    <scope>NUCLEOTIDE SEQUENCE [LARGE SCALE GENOMIC DNA]</scope>
    <source>
        <strain evidence="2 3">UAMH 11012</strain>
    </source>
</reference>
<dbReference type="AlphaFoldDB" id="A0A1L7XT75"/>
<dbReference type="EMBL" id="FJOG01000052">
    <property type="protein sequence ID" value="CZR68178.1"/>
    <property type="molecule type" value="Genomic_DNA"/>
</dbReference>
<organism evidence="2 3">
    <name type="scientific">Phialocephala subalpina</name>
    <dbReference type="NCBI Taxonomy" id="576137"/>
    <lineage>
        <taxon>Eukaryota</taxon>
        <taxon>Fungi</taxon>
        <taxon>Dikarya</taxon>
        <taxon>Ascomycota</taxon>
        <taxon>Pezizomycotina</taxon>
        <taxon>Leotiomycetes</taxon>
        <taxon>Helotiales</taxon>
        <taxon>Mollisiaceae</taxon>
        <taxon>Phialocephala</taxon>
        <taxon>Phialocephala fortinii species complex</taxon>
    </lineage>
</organism>
<name>A0A1L7XT75_9HELO</name>
<dbReference type="InterPro" id="IPR036188">
    <property type="entry name" value="FAD/NAD-bd_sf"/>
</dbReference>
<dbReference type="Gene3D" id="3.50.50.60">
    <property type="entry name" value="FAD/NAD(P)-binding domain"/>
    <property type="match status" value="1"/>
</dbReference>
<dbReference type="STRING" id="576137.A0A1L7XT75"/>
<dbReference type="Proteomes" id="UP000184330">
    <property type="component" value="Unassembled WGS sequence"/>
</dbReference>
<keyword evidence="3" id="KW-1185">Reference proteome</keyword>
<dbReference type="SUPFAM" id="SSF51905">
    <property type="entry name" value="FAD/NAD(P)-binding domain"/>
    <property type="match status" value="1"/>
</dbReference>
<proteinExistence type="predicted"/>
<protein>
    <recommendedName>
        <fullName evidence="1">FAD dependent oxidoreductase domain-containing protein</fullName>
    </recommendedName>
</protein>
<dbReference type="GO" id="GO:0005770">
    <property type="term" value="C:late endosome"/>
    <property type="evidence" value="ECO:0007669"/>
    <property type="project" value="TreeGrafter"/>
</dbReference>
<feature type="domain" description="FAD dependent oxidoreductase" evidence="1">
    <location>
        <begin position="10"/>
        <end position="405"/>
    </location>
</feature>